<comment type="subcellular location">
    <subcellularLocation>
        <location evidence="9">Cell membrane</location>
    </subcellularLocation>
</comment>
<dbReference type="GO" id="GO:0005886">
    <property type="term" value="C:plasma membrane"/>
    <property type="evidence" value="ECO:0007669"/>
    <property type="project" value="UniProtKB-SubCell"/>
</dbReference>
<keyword evidence="9" id="KW-0812">Transmembrane</keyword>
<dbReference type="GO" id="GO:0009245">
    <property type="term" value="P:lipid A biosynthetic process"/>
    <property type="evidence" value="ECO:0007669"/>
    <property type="project" value="TreeGrafter"/>
</dbReference>
<feature type="transmembrane region" description="Helical" evidence="9">
    <location>
        <begin position="6"/>
        <end position="26"/>
    </location>
</feature>
<dbReference type="InterPro" id="IPR039901">
    <property type="entry name" value="Kdotransferase"/>
</dbReference>
<dbReference type="OrthoDB" id="9789797at2"/>
<dbReference type="EMBL" id="VAUV01000024">
    <property type="protein sequence ID" value="TLD68496.1"/>
    <property type="molecule type" value="Genomic_DNA"/>
</dbReference>
<evidence type="ECO:0000256" key="1">
    <source>
        <dbReference type="ARBA" id="ARBA00004713"/>
    </source>
</evidence>
<feature type="active site" description="Proton acceptor" evidence="7">
    <location>
        <position position="73"/>
    </location>
</feature>
<gene>
    <name evidence="11" type="ORF">FEM03_22605</name>
</gene>
<dbReference type="GO" id="GO:0009244">
    <property type="term" value="P:lipopolysaccharide core region biosynthetic process"/>
    <property type="evidence" value="ECO:0007669"/>
    <property type="project" value="UniProtKB-UniRule"/>
</dbReference>
<sequence>MAKYLLLLIYNALFPIGLVCMAPGALKKMKARGGSPRDLWQRLGFFKASQLRQLDQMRSEGRLFWIHAASVGEVGIAAKLIRQILKDRPESRFALTTTTPTGFAQVEAMKEVQAGVVLPLYSALDGWLIVRRFLRAIQPAQLILVEAEVWPNLTHACKKRGVPMYLVNARLSPRSERRFRKALPFTRAIFSMLNHVMVQEPEDVARWQSLGLESSKITCTGSIKFDPGAGGQTRPEAQIEKFQQLLRELGWGAEDPVILLASTHPGEELALAQVYGRLAKDFHDLRLIVVPRHVERAEEIDVELKAQGFYVVRRSQGLVSTGKVAVADVLLVDTTGELGAWQHLATAVIVGKSFLAKGGQNPAEAIMAGKPVLFGPHMANFEALVDQLLKKGGAVQSPDLLALERDLRSLLSSPDRARSVAVAGMGALTPHEGATARTAVLLGESLK</sequence>
<evidence type="ECO:0000259" key="10">
    <source>
        <dbReference type="Pfam" id="PF04413"/>
    </source>
</evidence>
<dbReference type="InterPro" id="IPR007507">
    <property type="entry name" value="Glycos_transf_N"/>
</dbReference>
<evidence type="ECO:0000256" key="6">
    <source>
        <dbReference type="ARBA" id="ARBA00049183"/>
    </source>
</evidence>
<feature type="site" description="Transition state stabilizer" evidence="8">
    <location>
        <position position="146"/>
    </location>
</feature>
<proteinExistence type="inferred from homology"/>
<keyword evidence="9" id="KW-1133">Transmembrane helix</keyword>
<evidence type="ECO:0000256" key="3">
    <source>
        <dbReference type="ARBA" id="ARBA00019077"/>
    </source>
</evidence>
<dbReference type="InterPro" id="IPR038107">
    <property type="entry name" value="Glycos_transf_N_sf"/>
</dbReference>
<dbReference type="AlphaFoldDB" id="A0A5R8K849"/>
<comment type="catalytic activity">
    <reaction evidence="6 9">
        <text>lipid IVA (E. coli) + CMP-3-deoxy-beta-D-manno-octulosonate = alpha-Kdo-(2-&gt;6)-lipid IVA (E. coli) + CMP + H(+)</text>
        <dbReference type="Rhea" id="RHEA:28066"/>
        <dbReference type="ChEBI" id="CHEBI:15378"/>
        <dbReference type="ChEBI" id="CHEBI:58603"/>
        <dbReference type="ChEBI" id="CHEBI:60364"/>
        <dbReference type="ChEBI" id="CHEBI:60377"/>
        <dbReference type="ChEBI" id="CHEBI:85987"/>
        <dbReference type="EC" id="2.4.99.12"/>
    </reaction>
</comment>
<keyword evidence="9" id="KW-0448">Lipopolysaccharide biosynthesis</keyword>
<keyword evidence="9" id="KW-0472">Membrane</keyword>
<comment type="similarity">
    <text evidence="9">Belongs to the glycosyltransferase group 1 family.</text>
</comment>
<evidence type="ECO:0000313" key="11">
    <source>
        <dbReference type="EMBL" id="TLD68496.1"/>
    </source>
</evidence>
<dbReference type="PANTHER" id="PTHR42755:SF1">
    <property type="entry name" value="3-DEOXY-D-MANNO-OCTULOSONIC ACID TRANSFERASE, MITOCHONDRIAL-RELATED"/>
    <property type="match status" value="1"/>
</dbReference>
<organism evidence="11 12">
    <name type="scientific">Phragmitibacter flavus</name>
    <dbReference type="NCBI Taxonomy" id="2576071"/>
    <lineage>
        <taxon>Bacteria</taxon>
        <taxon>Pseudomonadati</taxon>
        <taxon>Verrucomicrobiota</taxon>
        <taxon>Verrucomicrobiia</taxon>
        <taxon>Verrucomicrobiales</taxon>
        <taxon>Verrucomicrobiaceae</taxon>
        <taxon>Phragmitibacter</taxon>
    </lineage>
</organism>
<name>A0A5R8K849_9BACT</name>
<comment type="function">
    <text evidence="9">Involved in lipopolysaccharide (LPS) biosynthesis. Catalyzes the transfer of 3-deoxy-D-manno-octulosonate (Kdo) residue(s) from CMP-Kdo to lipid IV(A), the tetraacyldisaccharide-1,4'-bisphosphate precursor of lipid A.</text>
</comment>
<reference evidence="11 12" key="1">
    <citation type="submission" date="2019-05" db="EMBL/GenBank/DDBJ databases">
        <title>Verrucobacter flavum gen. nov., sp. nov. a new member of the family Verrucomicrobiaceae.</title>
        <authorList>
            <person name="Szuroczki S."/>
            <person name="Abbaszade G."/>
            <person name="Szabo A."/>
            <person name="Felfoldi T."/>
            <person name="Schumann P."/>
            <person name="Boka K."/>
            <person name="Keki Z."/>
            <person name="Toumi M."/>
            <person name="Toth E."/>
        </authorList>
    </citation>
    <scope>NUCLEOTIDE SEQUENCE [LARGE SCALE GENOMIC DNA]</scope>
    <source>
        <strain evidence="11 12">MG-N-17</strain>
    </source>
</reference>
<evidence type="ECO:0000256" key="8">
    <source>
        <dbReference type="PIRSR" id="PIRSR639901-2"/>
    </source>
</evidence>
<evidence type="ECO:0000313" key="12">
    <source>
        <dbReference type="Proteomes" id="UP000306196"/>
    </source>
</evidence>
<keyword evidence="4 9" id="KW-0808">Transferase</keyword>
<dbReference type="Proteomes" id="UP000306196">
    <property type="component" value="Unassembled WGS sequence"/>
</dbReference>
<dbReference type="CDD" id="cd01635">
    <property type="entry name" value="Glycosyltransferase_GTB-type"/>
    <property type="match status" value="1"/>
</dbReference>
<dbReference type="Pfam" id="PF04413">
    <property type="entry name" value="Glycos_transf_N"/>
    <property type="match status" value="1"/>
</dbReference>
<dbReference type="UniPathway" id="UPA00958"/>
<dbReference type="RefSeq" id="WP_138088587.1">
    <property type="nucleotide sequence ID" value="NZ_VAUV01000024.1"/>
</dbReference>
<feature type="site" description="Transition state stabilizer" evidence="8">
    <location>
        <position position="224"/>
    </location>
</feature>
<evidence type="ECO:0000256" key="9">
    <source>
        <dbReference type="RuleBase" id="RU365103"/>
    </source>
</evidence>
<comment type="pathway">
    <text evidence="1 9">Bacterial outer membrane biogenesis; LPS core biosynthesis.</text>
</comment>
<feature type="domain" description="3-deoxy-D-manno-octulosonic-acid transferase N-terminal" evidence="10">
    <location>
        <begin position="39"/>
        <end position="226"/>
    </location>
</feature>
<accession>A0A5R8K849</accession>
<dbReference type="SUPFAM" id="SSF53756">
    <property type="entry name" value="UDP-Glycosyltransferase/glycogen phosphorylase"/>
    <property type="match status" value="1"/>
</dbReference>
<dbReference type="EC" id="2.4.99.12" evidence="2 9"/>
<dbReference type="Gene3D" id="3.40.50.11720">
    <property type="entry name" value="3-Deoxy-D-manno-octulosonic-acid transferase, N-terminal domain"/>
    <property type="match status" value="1"/>
</dbReference>
<evidence type="ECO:0000256" key="5">
    <source>
        <dbReference type="ARBA" id="ARBA00031445"/>
    </source>
</evidence>
<protein>
    <recommendedName>
        <fullName evidence="3 9">3-deoxy-D-manno-octulosonic acid transferase</fullName>
        <shortName evidence="9">Kdo transferase</shortName>
        <ecNumber evidence="2 9">2.4.99.12</ecNumber>
    </recommendedName>
    <alternativeName>
        <fullName evidence="5 9">Lipid IV(A) 3-deoxy-D-manno-octulosonic acid transferase</fullName>
    </alternativeName>
</protein>
<evidence type="ECO:0000256" key="4">
    <source>
        <dbReference type="ARBA" id="ARBA00022679"/>
    </source>
</evidence>
<dbReference type="GO" id="GO:0043842">
    <property type="term" value="F:Kdo transferase activity"/>
    <property type="evidence" value="ECO:0007669"/>
    <property type="project" value="UniProtKB-EC"/>
</dbReference>
<dbReference type="Gene3D" id="3.40.50.2000">
    <property type="entry name" value="Glycogen Phosphorylase B"/>
    <property type="match status" value="1"/>
</dbReference>
<keyword evidence="12" id="KW-1185">Reference proteome</keyword>
<evidence type="ECO:0000256" key="2">
    <source>
        <dbReference type="ARBA" id="ARBA00012621"/>
    </source>
</evidence>
<comment type="caution">
    <text evidence="11">The sequence shown here is derived from an EMBL/GenBank/DDBJ whole genome shotgun (WGS) entry which is preliminary data.</text>
</comment>
<keyword evidence="9" id="KW-1003">Cell membrane</keyword>
<evidence type="ECO:0000256" key="7">
    <source>
        <dbReference type="PIRSR" id="PIRSR639901-1"/>
    </source>
</evidence>
<dbReference type="PANTHER" id="PTHR42755">
    <property type="entry name" value="3-DEOXY-MANNO-OCTULOSONATE CYTIDYLYLTRANSFERASE"/>
    <property type="match status" value="1"/>
</dbReference>